<dbReference type="RefSeq" id="WP_285994666.1">
    <property type="nucleotide sequence ID" value="NZ_CP127295.1"/>
</dbReference>
<evidence type="ECO:0000256" key="1">
    <source>
        <dbReference type="SAM" id="MobiDB-lite"/>
    </source>
</evidence>
<reference evidence="2 3" key="1">
    <citation type="submission" date="2023-06" db="EMBL/GenBank/DDBJ databases">
        <authorList>
            <person name="Oyuntsetseg B."/>
            <person name="Kim S.B."/>
        </authorList>
    </citation>
    <scope>NUCLEOTIDE SEQUENCE [LARGE SCALE GENOMIC DNA]</scope>
    <source>
        <strain evidence="2 3">4-36</strain>
    </source>
</reference>
<protein>
    <submittedName>
        <fullName evidence="2">Uncharacterized protein</fullName>
    </submittedName>
</protein>
<feature type="compositionally biased region" description="Basic and acidic residues" evidence="1">
    <location>
        <begin position="35"/>
        <end position="46"/>
    </location>
</feature>
<dbReference type="KEGG" id="amog:QRX60_29395"/>
<gene>
    <name evidence="2" type="ORF">QRX60_29395</name>
</gene>
<dbReference type="AlphaFoldDB" id="A0A9Y2JJ06"/>
<organism evidence="2 3">
    <name type="scientific">Amycolatopsis mongoliensis</name>
    <dbReference type="NCBI Taxonomy" id="715475"/>
    <lineage>
        <taxon>Bacteria</taxon>
        <taxon>Bacillati</taxon>
        <taxon>Actinomycetota</taxon>
        <taxon>Actinomycetes</taxon>
        <taxon>Pseudonocardiales</taxon>
        <taxon>Pseudonocardiaceae</taxon>
        <taxon>Amycolatopsis</taxon>
    </lineage>
</organism>
<evidence type="ECO:0000313" key="2">
    <source>
        <dbReference type="EMBL" id="WIX98181.1"/>
    </source>
</evidence>
<feature type="region of interest" description="Disordered" evidence="1">
    <location>
        <begin position="52"/>
        <end position="71"/>
    </location>
</feature>
<keyword evidence="3" id="KW-1185">Reference proteome</keyword>
<proteinExistence type="predicted"/>
<sequence length="122" mass="13569">MGAEWLREWCALDWHEPMNANLDRASRYQTSAAAEEDRRKGDDDNTYRTAQAQRLSSGCDEITAAPSPEAPRSADVAFLVLSARRVNSASGVAFESEQVQSVRRVVRQADGRWLVDEQVEAG</sequence>
<evidence type="ECO:0000313" key="3">
    <source>
        <dbReference type="Proteomes" id="UP001239397"/>
    </source>
</evidence>
<name>A0A9Y2JJ06_9PSEU</name>
<dbReference type="EMBL" id="CP127295">
    <property type="protein sequence ID" value="WIX98181.1"/>
    <property type="molecule type" value="Genomic_DNA"/>
</dbReference>
<accession>A0A9Y2JJ06</accession>
<feature type="region of interest" description="Disordered" evidence="1">
    <location>
        <begin position="28"/>
        <end position="47"/>
    </location>
</feature>
<dbReference type="Proteomes" id="UP001239397">
    <property type="component" value="Chromosome"/>
</dbReference>